<feature type="compositionally biased region" description="Polar residues" evidence="2">
    <location>
        <begin position="21"/>
        <end position="35"/>
    </location>
</feature>
<dbReference type="Proteomes" id="UP000242188">
    <property type="component" value="Unassembled WGS sequence"/>
</dbReference>
<keyword evidence="1" id="KW-0175">Coiled coil</keyword>
<feature type="compositionally biased region" description="Low complexity" evidence="2">
    <location>
        <begin position="138"/>
        <end position="150"/>
    </location>
</feature>
<dbReference type="GO" id="GO:0005802">
    <property type="term" value="C:trans-Golgi network"/>
    <property type="evidence" value="ECO:0007669"/>
    <property type="project" value="TreeGrafter"/>
</dbReference>
<organism evidence="3 4">
    <name type="scientific">Mizuhopecten yessoensis</name>
    <name type="common">Japanese scallop</name>
    <name type="synonym">Patinopecten yessoensis</name>
    <dbReference type="NCBI Taxonomy" id="6573"/>
    <lineage>
        <taxon>Eukaryota</taxon>
        <taxon>Metazoa</taxon>
        <taxon>Spiralia</taxon>
        <taxon>Lophotrochozoa</taxon>
        <taxon>Mollusca</taxon>
        <taxon>Bivalvia</taxon>
        <taxon>Autobranchia</taxon>
        <taxon>Pteriomorphia</taxon>
        <taxon>Pectinida</taxon>
        <taxon>Pectinoidea</taxon>
        <taxon>Pectinidae</taxon>
        <taxon>Mizuhopecten</taxon>
    </lineage>
</organism>
<feature type="compositionally biased region" description="Polar residues" evidence="2">
    <location>
        <begin position="151"/>
        <end position="165"/>
    </location>
</feature>
<sequence>MDDDFDDFGGFEAAEPVSQAPVVSTGQSGLTQEASPSPWALITTGYSAVGAKPDLLCRENKFPEVLDPTVTGGQGASNQNQNGATGQHVEEASASAPPFQAFDVQFPTGASDPLDINLDEVTLANNILDGQFLPSFPVSSPQSSNTVPSSRCNRPSSVGLQNSAESQKRLVRHDSVPLEGSRQNSVQGQNQIDSSIVRRQGAIQNVSQTELASIPQTNIDRSRGSNSFSFDRRLSSGTDTVTERKVSVSSDNSFKQDAWESDVFSSIPTSVSVAKTTILNETSSSRQGSPPSSIPSSVAGLTSKRQEETLSNSNVGTVPNTAVMQEMKQIRSESQAAVKTVVQEYKELMQTTLRSEREAMEGQVRVLMKEQEDKFKSLLSEQQSHFEEKLEEERTKMSESKMTALKEKSKELQKEFEDFLNLEREKNQNNLQSALEEERRENGKKVMEVLEEEREKNRKQQSEQKELFKKELQEEQQKHQENVQKSLADQREKFQVMLKESLEEERKRGEEALRIKVAQIESRKMLDSKVHKRHMASLDVFLEGARQQLSLLMDKSDSPDVEMLPLNS</sequence>
<dbReference type="PANTHER" id="PTHR35072">
    <property type="entry name" value="COILED-COIL DOMAIN-CONTAINING PROTEIN 91"/>
    <property type="match status" value="1"/>
</dbReference>
<feature type="compositionally biased region" description="Polar residues" evidence="2">
    <location>
        <begin position="309"/>
        <end position="319"/>
    </location>
</feature>
<feature type="coiled-coil region" evidence="1">
    <location>
        <begin position="395"/>
        <end position="519"/>
    </location>
</feature>
<evidence type="ECO:0000256" key="2">
    <source>
        <dbReference type="SAM" id="MobiDB-lite"/>
    </source>
</evidence>
<feature type="compositionally biased region" description="Low complexity" evidence="2">
    <location>
        <begin position="283"/>
        <end position="297"/>
    </location>
</feature>
<feature type="compositionally biased region" description="Polar residues" evidence="2">
    <location>
        <begin position="214"/>
        <end position="240"/>
    </location>
</feature>
<evidence type="ECO:0000256" key="1">
    <source>
        <dbReference type="SAM" id="Coils"/>
    </source>
</evidence>
<feature type="region of interest" description="Disordered" evidence="2">
    <location>
        <begin position="67"/>
        <end position="94"/>
    </location>
</feature>
<feature type="region of interest" description="Disordered" evidence="2">
    <location>
        <begin position="281"/>
        <end position="319"/>
    </location>
</feature>
<name>A0A210Q390_MIZYE</name>
<evidence type="ECO:0000313" key="3">
    <source>
        <dbReference type="EMBL" id="OWF43206.1"/>
    </source>
</evidence>
<comment type="caution">
    <text evidence="3">The sequence shown here is derived from an EMBL/GenBank/DDBJ whole genome shotgun (WGS) entry which is preliminary data.</text>
</comment>
<feature type="region of interest" description="Disordered" evidence="2">
    <location>
        <begin position="1"/>
        <end position="36"/>
    </location>
</feature>
<dbReference type="PANTHER" id="PTHR35072:SF1">
    <property type="entry name" value="COILED-COIL DOMAIN-CONTAINING PROTEIN 91"/>
    <property type="match status" value="1"/>
</dbReference>
<dbReference type="InterPro" id="IPR034592">
    <property type="entry name" value="CCDC91"/>
</dbReference>
<feature type="region of interest" description="Disordered" evidence="2">
    <location>
        <begin position="214"/>
        <end position="252"/>
    </location>
</feature>
<feature type="compositionally biased region" description="Low complexity" evidence="2">
    <location>
        <begin position="76"/>
        <end position="87"/>
    </location>
</feature>
<keyword evidence="4" id="KW-1185">Reference proteome</keyword>
<gene>
    <name evidence="3" type="ORF">KP79_PYT18842</name>
</gene>
<feature type="region of interest" description="Disordered" evidence="2">
    <location>
        <begin position="138"/>
        <end position="169"/>
    </location>
</feature>
<evidence type="ECO:0000313" key="4">
    <source>
        <dbReference type="Proteomes" id="UP000242188"/>
    </source>
</evidence>
<protein>
    <submittedName>
        <fullName evidence="3">Coiled-coil domain-containing protein 91</fullName>
    </submittedName>
</protein>
<reference evidence="3 4" key="1">
    <citation type="journal article" date="2017" name="Nat. Ecol. Evol.">
        <title>Scallop genome provides insights into evolution of bilaterian karyotype and development.</title>
        <authorList>
            <person name="Wang S."/>
            <person name="Zhang J."/>
            <person name="Jiao W."/>
            <person name="Li J."/>
            <person name="Xun X."/>
            <person name="Sun Y."/>
            <person name="Guo X."/>
            <person name="Huan P."/>
            <person name="Dong B."/>
            <person name="Zhang L."/>
            <person name="Hu X."/>
            <person name="Sun X."/>
            <person name="Wang J."/>
            <person name="Zhao C."/>
            <person name="Wang Y."/>
            <person name="Wang D."/>
            <person name="Huang X."/>
            <person name="Wang R."/>
            <person name="Lv J."/>
            <person name="Li Y."/>
            <person name="Zhang Z."/>
            <person name="Liu B."/>
            <person name="Lu W."/>
            <person name="Hui Y."/>
            <person name="Liang J."/>
            <person name="Zhou Z."/>
            <person name="Hou R."/>
            <person name="Li X."/>
            <person name="Liu Y."/>
            <person name="Li H."/>
            <person name="Ning X."/>
            <person name="Lin Y."/>
            <person name="Zhao L."/>
            <person name="Xing Q."/>
            <person name="Dou J."/>
            <person name="Li Y."/>
            <person name="Mao J."/>
            <person name="Guo H."/>
            <person name="Dou H."/>
            <person name="Li T."/>
            <person name="Mu C."/>
            <person name="Jiang W."/>
            <person name="Fu Q."/>
            <person name="Fu X."/>
            <person name="Miao Y."/>
            <person name="Liu J."/>
            <person name="Yu Q."/>
            <person name="Li R."/>
            <person name="Liao H."/>
            <person name="Li X."/>
            <person name="Kong Y."/>
            <person name="Jiang Z."/>
            <person name="Chourrout D."/>
            <person name="Li R."/>
            <person name="Bao Z."/>
        </authorList>
    </citation>
    <scope>NUCLEOTIDE SEQUENCE [LARGE SCALE GENOMIC DNA]</scope>
    <source>
        <strain evidence="3 4">PY_sf001</strain>
    </source>
</reference>
<dbReference type="GO" id="GO:0090160">
    <property type="term" value="P:Golgi to lysosome transport"/>
    <property type="evidence" value="ECO:0007669"/>
    <property type="project" value="TreeGrafter"/>
</dbReference>
<dbReference type="OrthoDB" id="6146069at2759"/>
<accession>A0A210Q390</accession>
<dbReference type="STRING" id="6573.A0A210Q390"/>
<proteinExistence type="predicted"/>
<dbReference type="EMBL" id="NEDP02005138">
    <property type="protein sequence ID" value="OWF43206.1"/>
    <property type="molecule type" value="Genomic_DNA"/>
</dbReference>
<dbReference type="AlphaFoldDB" id="A0A210Q390"/>
<dbReference type="GO" id="GO:0005829">
    <property type="term" value="C:cytosol"/>
    <property type="evidence" value="ECO:0007669"/>
    <property type="project" value="GOC"/>
</dbReference>